<evidence type="ECO:0000313" key="3">
    <source>
        <dbReference type="EMBL" id="ENZ11553.1"/>
    </source>
</evidence>
<reference evidence="3 4" key="1">
    <citation type="submission" date="2013-01" db="EMBL/GenBank/DDBJ databases">
        <title>The Genome Sequence of Clostridium clostridioforme 90A8.</title>
        <authorList>
            <consortium name="The Broad Institute Genome Sequencing Platform"/>
            <person name="Earl A."/>
            <person name="Ward D."/>
            <person name="Feldgarden M."/>
            <person name="Gevers D."/>
            <person name="Courvalin P."/>
            <person name="Lambert T."/>
            <person name="Walker B."/>
            <person name="Young S.K."/>
            <person name="Zeng Q."/>
            <person name="Gargeya S."/>
            <person name="Fitzgerald M."/>
            <person name="Haas B."/>
            <person name="Abouelleil A."/>
            <person name="Alvarado L."/>
            <person name="Arachchi H.M."/>
            <person name="Berlin A.M."/>
            <person name="Chapman S.B."/>
            <person name="Dewar J."/>
            <person name="Goldberg J."/>
            <person name="Griggs A."/>
            <person name="Gujja S."/>
            <person name="Hansen M."/>
            <person name="Howarth C."/>
            <person name="Imamovic A."/>
            <person name="Larimer J."/>
            <person name="McCowan C."/>
            <person name="Murphy C."/>
            <person name="Neiman D."/>
            <person name="Pearson M."/>
            <person name="Priest M."/>
            <person name="Roberts A."/>
            <person name="Saif S."/>
            <person name="Shea T."/>
            <person name="Sisk P."/>
            <person name="Sykes S."/>
            <person name="Wortman J."/>
            <person name="Nusbaum C."/>
            <person name="Birren B."/>
        </authorList>
    </citation>
    <scope>NUCLEOTIDE SEQUENCE [LARGE SCALE GENOMIC DNA]</scope>
    <source>
        <strain evidence="3 4">90A8</strain>
    </source>
</reference>
<feature type="region of interest" description="Disordered" evidence="1">
    <location>
        <begin position="60"/>
        <end position="88"/>
    </location>
</feature>
<keyword evidence="2" id="KW-0732">Signal</keyword>
<dbReference type="GeneID" id="57960883"/>
<evidence type="ECO:0008006" key="5">
    <source>
        <dbReference type="Google" id="ProtNLM"/>
    </source>
</evidence>
<sequence>MKKYVVKRKTAGLCAVICAGMLLSAGCAGSDANTQAKTGTTEVSSNLENESVTYLSIEADQEEVTKETEMVSPDAAAEGTDADQGEKEAETLDTFTDASDMIESADVSGTAGGCSDAGFMMNTSPFADGSSSSGDGGSIKIVYADGAVFQKGLVKSDGSSYSLKDSEKSGLKDKDFVLCFGNQQEDGTFLADRIIVIEFN</sequence>
<dbReference type="EMBL" id="AGYR01000042">
    <property type="protein sequence ID" value="ENZ11553.1"/>
    <property type="molecule type" value="Genomic_DNA"/>
</dbReference>
<dbReference type="AlphaFoldDB" id="A0A0E2HJS6"/>
<proteinExistence type="predicted"/>
<feature type="chain" id="PRO_5038880064" description="Lipoprotein" evidence="2">
    <location>
        <begin position="29"/>
        <end position="200"/>
    </location>
</feature>
<organism evidence="3 4">
    <name type="scientific">[Clostridium] clostridioforme 90A8</name>
    <dbReference type="NCBI Taxonomy" id="999408"/>
    <lineage>
        <taxon>Bacteria</taxon>
        <taxon>Bacillati</taxon>
        <taxon>Bacillota</taxon>
        <taxon>Clostridia</taxon>
        <taxon>Lachnospirales</taxon>
        <taxon>Lachnospiraceae</taxon>
        <taxon>Enterocloster</taxon>
    </lineage>
</organism>
<protein>
    <recommendedName>
        <fullName evidence="5">Lipoprotein</fullName>
    </recommendedName>
</protein>
<dbReference type="RefSeq" id="WP_002588502.1">
    <property type="nucleotide sequence ID" value="NZ_KB850981.1"/>
</dbReference>
<comment type="caution">
    <text evidence="3">The sequence shown here is derived from an EMBL/GenBank/DDBJ whole genome shotgun (WGS) entry which is preliminary data.</text>
</comment>
<evidence type="ECO:0000256" key="2">
    <source>
        <dbReference type="SAM" id="SignalP"/>
    </source>
</evidence>
<dbReference type="HOGENOM" id="CLU_1486656_0_0_9"/>
<accession>A0A0E2HJS6</accession>
<dbReference type="Proteomes" id="UP000013085">
    <property type="component" value="Unassembled WGS sequence"/>
</dbReference>
<gene>
    <name evidence="3" type="ORF">HMPREF1090_03908</name>
</gene>
<evidence type="ECO:0000313" key="4">
    <source>
        <dbReference type="Proteomes" id="UP000013085"/>
    </source>
</evidence>
<feature type="signal peptide" evidence="2">
    <location>
        <begin position="1"/>
        <end position="28"/>
    </location>
</feature>
<evidence type="ECO:0000256" key="1">
    <source>
        <dbReference type="SAM" id="MobiDB-lite"/>
    </source>
</evidence>
<name>A0A0E2HJS6_9FIRM</name>
<dbReference type="PATRIC" id="fig|999408.3.peg.4172"/>
<dbReference type="PROSITE" id="PS51257">
    <property type="entry name" value="PROKAR_LIPOPROTEIN"/>
    <property type="match status" value="1"/>
</dbReference>